<evidence type="ECO:0000256" key="6">
    <source>
        <dbReference type="ARBA" id="ARBA00022837"/>
    </source>
</evidence>
<dbReference type="SMR" id="A0A1D6QA01"/>
<dbReference type="PROSITE" id="PS00107">
    <property type="entry name" value="PROTEIN_KINASE_ATP"/>
    <property type="match status" value="1"/>
</dbReference>
<dbReference type="EMBL" id="CM000780">
    <property type="protein sequence ID" value="AQK55192.1"/>
    <property type="molecule type" value="Genomic_DNA"/>
</dbReference>
<keyword evidence="7 8" id="KW-0067">ATP-binding</keyword>
<evidence type="ECO:0000256" key="5">
    <source>
        <dbReference type="ARBA" id="ARBA00022777"/>
    </source>
</evidence>
<dbReference type="GO" id="GO:0005509">
    <property type="term" value="F:calcium ion binding"/>
    <property type="evidence" value="ECO:0007669"/>
    <property type="project" value="InterPro"/>
</dbReference>
<dbReference type="ExpressionAtlas" id="A0A1D6QA01">
    <property type="expression patterns" value="baseline and differential"/>
</dbReference>
<proteinExistence type="predicted"/>
<evidence type="ECO:0000259" key="9">
    <source>
        <dbReference type="PROSITE" id="PS50222"/>
    </source>
</evidence>
<reference evidence="10" key="1">
    <citation type="submission" date="2015-12" db="EMBL/GenBank/DDBJ databases">
        <title>Update maize B73 reference genome by single molecule sequencing technologies.</title>
        <authorList>
            <consortium name="Maize Genome Sequencing Project"/>
            <person name="Ware D."/>
        </authorList>
    </citation>
    <scope>NUCLEOTIDE SEQUENCE</scope>
    <source>
        <tissue evidence="10">Seedling</tissue>
    </source>
</reference>
<keyword evidence="5" id="KW-0418">Kinase</keyword>
<protein>
    <submittedName>
        <fullName evidence="10">CDPK protein</fullName>
    </submittedName>
</protein>
<dbReference type="STRING" id="4577.A0A1D6QA01"/>
<dbReference type="Gene3D" id="1.10.238.10">
    <property type="entry name" value="EF-hand"/>
    <property type="match status" value="2"/>
</dbReference>
<dbReference type="Pfam" id="PF13499">
    <property type="entry name" value="EF-hand_7"/>
    <property type="match status" value="2"/>
</dbReference>
<sequence>MGGHQLHLSSPTAVLGHVTPALRDLYAVGRKLGQGQFGTTYLCTELSTGAAFACKSIAKRKLLTPEDVDDEGLKRHGSKDLRESEIRDLMDAADVDKSGSIDYDEFIAATVHMSKLEREEHLLAAFAYFDKDGSGYITVDELEQACREHNMADVGLDDIITEVDQDNDGRIDYGEFVAMMKKGIIGHGRLTMRHTSDGSVLHGAG</sequence>
<feature type="domain" description="EF-hand" evidence="9">
    <location>
        <begin position="117"/>
        <end position="152"/>
    </location>
</feature>
<dbReference type="Gene3D" id="3.30.200.20">
    <property type="entry name" value="Phosphorylase Kinase, domain 1"/>
    <property type="match status" value="1"/>
</dbReference>
<dbReference type="PANTHER" id="PTHR24349">
    <property type="entry name" value="SERINE/THREONINE-PROTEIN KINASE"/>
    <property type="match status" value="1"/>
</dbReference>
<keyword evidence="6" id="KW-0106">Calcium</keyword>
<keyword evidence="4 8" id="KW-0547">Nucleotide-binding</keyword>
<dbReference type="InterPro" id="IPR011009">
    <property type="entry name" value="Kinase-like_dom_sf"/>
</dbReference>
<evidence type="ECO:0000313" key="10">
    <source>
        <dbReference type="EMBL" id="AQK55192.1"/>
    </source>
</evidence>
<feature type="domain" description="EF-hand" evidence="9">
    <location>
        <begin position="81"/>
        <end position="116"/>
    </location>
</feature>
<dbReference type="FunFam" id="1.10.238.10:FF:000003">
    <property type="entry name" value="Calmodulin A"/>
    <property type="match status" value="1"/>
</dbReference>
<evidence type="ECO:0000256" key="4">
    <source>
        <dbReference type="ARBA" id="ARBA00022741"/>
    </source>
</evidence>
<keyword evidence="2" id="KW-0808">Transferase</keyword>
<name>A0A1D6QA01_MAIZE</name>
<feature type="binding site" evidence="8">
    <location>
        <position position="59"/>
    </location>
    <ligand>
        <name>ATP</name>
        <dbReference type="ChEBI" id="CHEBI:30616"/>
    </ligand>
</feature>
<keyword evidence="1" id="KW-0723">Serine/threonine-protein kinase</keyword>
<gene>
    <name evidence="10" type="ORF">ZEAMMB73_Zm00001d051835</name>
</gene>
<dbReference type="SMART" id="SM00054">
    <property type="entry name" value="EFh"/>
    <property type="match status" value="3"/>
</dbReference>
<evidence type="ECO:0000256" key="1">
    <source>
        <dbReference type="ARBA" id="ARBA00022527"/>
    </source>
</evidence>
<evidence type="ECO:0000256" key="8">
    <source>
        <dbReference type="PROSITE-ProRule" id="PRU10141"/>
    </source>
</evidence>
<evidence type="ECO:0000256" key="2">
    <source>
        <dbReference type="ARBA" id="ARBA00022679"/>
    </source>
</evidence>
<dbReference type="InterPro" id="IPR018247">
    <property type="entry name" value="EF_Hand_1_Ca_BS"/>
</dbReference>
<dbReference type="eggNOG" id="KOG0032">
    <property type="taxonomic scope" value="Eukaryota"/>
</dbReference>
<dbReference type="SUPFAM" id="SSF47473">
    <property type="entry name" value="EF-hand"/>
    <property type="match status" value="1"/>
</dbReference>
<dbReference type="InterPro" id="IPR002048">
    <property type="entry name" value="EF_hand_dom"/>
</dbReference>
<dbReference type="InterPro" id="IPR017441">
    <property type="entry name" value="Protein_kinase_ATP_BS"/>
</dbReference>
<organism evidence="10">
    <name type="scientific">Zea mays</name>
    <name type="common">Maize</name>
    <dbReference type="NCBI Taxonomy" id="4577"/>
    <lineage>
        <taxon>Eukaryota</taxon>
        <taxon>Viridiplantae</taxon>
        <taxon>Streptophyta</taxon>
        <taxon>Embryophyta</taxon>
        <taxon>Tracheophyta</taxon>
        <taxon>Spermatophyta</taxon>
        <taxon>Magnoliopsida</taxon>
        <taxon>Liliopsida</taxon>
        <taxon>Poales</taxon>
        <taxon>Poaceae</taxon>
        <taxon>PACMAD clade</taxon>
        <taxon>Panicoideae</taxon>
        <taxon>Andropogonodae</taxon>
        <taxon>Andropogoneae</taxon>
        <taxon>Tripsacinae</taxon>
        <taxon>Zea</taxon>
    </lineage>
</organism>
<feature type="domain" description="EF-hand" evidence="9">
    <location>
        <begin position="156"/>
        <end position="186"/>
    </location>
</feature>
<dbReference type="SUPFAM" id="SSF56112">
    <property type="entry name" value="Protein kinase-like (PK-like)"/>
    <property type="match status" value="1"/>
</dbReference>
<keyword evidence="3" id="KW-0677">Repeat</keyword>
<dbReference type="InterPro" id="IPR011992">
    <property type="entry name" value="EF-hand-dom_pair"/>
</dbReference>
<dbReference type="PROSITE" id="PS50222">
    <property type="entry name" value="EF_HAND_2"/>
    <property type="match status" value="3"/>
</dbReference>
<dbReference type="PROSITE" id="PS00018">
    <property type="entry name" value="EF_HAND_1"/>
    <property type="match status" value="3"/>
</dbReference>
<accession>A0A1D6QA01</accession>
<evidence type="ECO:0000256" key="7">
    <source>
        <dbReference type="ARBA" id="ARBA00022840"/>
    </source>
</evidence>
<dbReference type="AlphaFoldDB" id="A0A1D6QA01"/>
<dbReference type="GO" id="GO:0004674">
    <property type="term" value="F:protein serine/threonine kinase activity"/>
    <property type="evidence" value="ECO:0007669"/>
    <property type="project" value="UniProtKB-KW"/>
</dbReference>
<dbReference type="InParanoid" id="A0A1D6QA01"/>
<evidence type="ECO:0000256" key="3">
    <source>
        <dbReference type="ARBA" id="ARBA00022737"/>
    </source>
</evidence>
<dbReference type="GO" id="GO:0005524">
    <property type="term" value="F:ATP binding"/>
    <property type="evidence" value="ECO:0007669"/>
    <property type="project" value="UniProtKB-UniRule"/>
</dbReference>
<dbReference type="InterPro" id="IPR050205">
    <property type="entry name" value="CDPK_Ser/Thr_kinases"/>
</dbReference>